<accession>A0A1I7XU99</accession>
<organism evidence="1 2">
    <name type="scientific">Heterorhabditis bacteriophora</name>
    <name type="common">Entomopathogenic nematode worm</name>
    <dbReference type="NCBI Taxonomy" id="37862"/>
    <lineage>
        <taxon>Eukaryota</taxon>
        <taxon>Metazoa</taxon>
        <taxon>Ecdysozoa</taxon>
        <taxon>Nematoda</taxon>
        <taxon>Chromadorea</taxon>
        <taxon>Rhabditida</taxon>
        <taxon>Rhabditina</taxon>
        <taxon>Rhabditomorpha</taxon>
        <taxon>Strongyloidea</taxon>
        <taxon>Heterorhabditidae</taxon>
        <taxon>Heterorhabditis</taxon>
    </lineage>
</organism>
<dbReference type="PANTHER" id="PTHR35573">
    <property type="entry name" value="PROTEIN CBG22129"/>
    <property type="match status" value="1"/>
</dbReference>
<proteinExistence type="predicted"/>
<reference evidence="2" key="1">
    <citation type="submission" date="2016-11" db="UniProtKB">
        <authorList>
            <consortium name="WormBaseParasite"/>
        </authorList>
    </citation>
    <scope>IDENTIFICATION</scope>
</reference>
<evidence type="ECO:0000313" key="1">
    <source>
        <dbReference type="Proteomes" id="UP000095283"/>
    </source>
</evidence>
<dbReference type="AlphaFoldDB" id="A0A1I7XU99"/>
<sequence>MRSYFHFPYIEHNEAINDCQHLPNNTEIKPHFYQCKEDTTVRLHGGALTNLTGDDHYPVTFNDSIRIFLDVTSSSSRRNDYDICSNNAFCPLVPGRQVIEFSVDPTPLFTRLFRMIHHDLVSLNTSNVSYGTDANSSKLKLIRTFQSAYQLIIRLRDNSEPFNELLCATIQTRIQL</sequence>
<dbReference type="WBParaSite" id="Hba_21324">
    <property type="protein sequence ID" value="Hba_21324"/>
    <property type="gene ID" value="Hba_21324"/>
</dbReference>
<keyword evidence="1" id="KW-1185">Reference proteome</keyword>
<protein>
    <submittedName>
        <fullName evidence="2">CUB domain-containing protein</fullName>
    </submittedName>
</protein>
<dbReference type="Proteomes" id="UP000095283">
    <property type="component" value="Unplaced"/>
</dbReference>
<name>A0A1I7XU99_HETBA</name>
<evidence type="ECO:0000313" key="2">
    <source>
        <dbReference type="WBParaSite" id="Hba_21324"/>
    </source>
</evidence>
<dbReference type="PANTHER" id="PTHR35573:SF2">
    <property type="entry name" value="MD-2-RELATED LIPID-RECOGNITION DOMAIN-CONTAINING PROTEIN"/>
    <property type="match status" value="1"/>
</dbReference>